<comment type="caution">
    <text evidence="2">The sequence shown here is derived from an EMBL/GenBank/DDBJ whole genome shotgun (WGS) entry which is preliminary data.</text>
</comment>
<feature type="region of interest" description="Disordered" evidence="1">
    <location>
        <begin position="1"/>
        <end position="26"/>
    </location>
</feature>
<protein>
    <submittedName>
        <fullName evidence="2">Uncharacterized protein</fullName>
    </submittedName>
</protein>
<organism evidence="2 3">
    <name type="scientific">Escallonia rubra</name>
    <dbReference type="NCBI Taxonomy" id="112253"/>
    <lineage>
        <taxon>Eukaryota</taxon>
        <taxon>Viridiplantae</taxon>
        <taxon>Streptophyta</taxon>
        <taxon>Embryophyta</taxon>
        <taxon>Tracheophyta</taxon>
        <taxon>Spermatophyta</taxon>
        <taxon>Magnoliopsida</taxon>
        <taxon>eudicotyledons</taxon>
        <taxon>Gunneridae</taxon>
        <taxon>Pentapetalae</taxon>
        <taxon>asterids</taxon>
        <taxon>campanulids</taxon>
        <taxon>Escalloniales</taxon>
        <taxon>Escalloniaceae</taxon>
        <taxon>Escallonia</taxon>
    </lineage>
</organism>
<proteinExistence type="predicted"/>
<gene>
    <name evidence="2" type="ORF">RJ640_015737</name>
</gene>
<evidence type="ECO:0000256" key="1">
    <source>
        <dbReference type="SAM" id="MobiDB-lite"/>
    </source>
</evidence>
<dbReference type="AlphaFoldDB" id="A0AA88RNK6"/>
<dbReference type="EMBL" id="JAVXUO010000335">
    <property type="protein sequence ID" value="KAK2993258.1"/>
    <property type="molecule type" value="Genomic_DNA"/>
</dbReference>
<dbReference type="Proteomes" id="UP001187471">
    <property type="component" value="Unassembled WGS sequence"/>
</dbReference>
<name>A0AA88RNK6_9ASTE</name>
<evidence type="ECO:0000313" key="3">
    <source>
        <dbReference type="Proteomes" id="UP001187471"/>
    </source>
</evidence>
<keyword evidence="3" id="KW-1185">Reference proteome</keyword>
<feature type="compositionally biased region" description="Basic and acidic residues" evidence="1">
    <location>
        <begin position="1"/>
        <end position="19"/>
    </location>
</feature>
<accession>A0AA88RNK6</accession>
<reference evidence="2" key="1">
    <citation type="submission" date="2022-12" db="EMBL/GenBank/DDBJ databases">
        <title>Draft genome assemblies for two species of Escallonia (Escalloniales).</title>
        <authorList>
            <person name="Chanderbali A."/>
            <person name="Dervinis C."/>
            <person name="Anghel I."/>
            <person name="Soltis D."/>
            <person name="Soltis P."/>
            <person name="Zapata F."/>
        </authorList>
    </citation>
    <scope>NUCLEOTIDE SEQUENCE</scope>
    <source>
        <strain evidence="2">UCBG92.1500</strain>
        <tissue evidence="2">Leaf</tissue>
    </source>
</reference>
<evidence type="ECO:0000313" key="2">
    <source>
        <dbReference type="EMBL" id="KAK2993258.1"/>
    </source>
</evidence>
<sequence length="190" mass="19530">MAKLEAVEEPAKQQHETNKKIRKKNHGSTKLFVGNLNKTTIERQETQTSSYHAYSFGKGRAQLSRTGNWNTATAAWHLKPGVGNESVISARNVAAAAAAAAAASATAAATAASATAAAAAASATAGPSNCAGSSIGAGDRIVGVGIEPFSDMGHHHASKARNEHTAIEGDERLGLLLVVDVLGIRRHVAS</sequence>